<evidence type="ECO:0000256" key="3">
    <source>
        <dbReference type="ARBA" id="ARBA00022960"/>
    </source>
</evidence>
<comment type="function">
    <text evidence="7">Provides the (R)-glutamate required for cell wall biosynthesis.</text>
</comment>
<keyword evidence="9" id="KW-1185">Reference proteome</keyword>
<dbReference type="Proteomes" id="UP000092714">
    <property type="component" value="Unassembled WGS sequence"/>
</dbReference>
<dbReference type="InterPro" id="IPR033134">
    <property type="entry name" value="Asp/Glu_racemase_AS_2"/>
</dbReference>
<dbReference type="Gene3D" id="3.40.50.1860">
    <property type="match status" value="2"/>
</dbReference>
<comment type="caution">
    <text evidence="8">The sequence shown here is derived from an EMBL/GenBank/DDBJ whole genome shotgun (WGS) entry which is preliminary data.</text>
</comment>
<feature type="binding site" evidence="7">
    <location>
        <begin position="44"/>
        <end position="45"/>
    </location>
    <ligand>
        <name>substrate</name>
    </ligand>
</feature>
<evidence type="ECO:0000256" key="2">
    <source>
        <dbReference type="ARBA" id="ARBA00013090"/>
    </source>
</evidence>
<dbReference type="EC" id="5.1.1.3" evidence="2 7"/>
<evidence type="ECO:0000256" key="6">
    <source>
        <dbReference type="ARBA" id="ARBA00023316"/>
    </source>
</evidence>
<gene>
    <name evidence="7" type="primary">murI</name>
    <name evidence="8" type="ORF">CP373A1_11755</name>
</gene>
<dbReference type="OrthoDB" id="9801055at2"/>
<feature type="binding site" evidence="7">
    <location>
        <begin position="187"/>
        <end position="188"/>
    </location>
    <ligand>
        <name>substrate</name>
    </ligand>
</feature>
<proteinExistence type="inferred from homology"/>
<dbReference type="HAMAP" id="MF_00258">
    <property type="entry name" value="Glu_racemase"/>
    <property type="match status" value="1"/>
</dbReference>
<dbReference type="InterPro" id="IPR015942">
    <property type="entry name" value="Asp/Glu/hydantoin_racemase"/>
</dbReference>
<feature type="active site" description="Proton donor/acceptor" evidence="7">
    <location>
        <position position="75"/>
    </location>
</feature>
<feature type="active site" description="Proton donor/acceptor" evidence="7">
    <location>
        <position position="186"/>
    </location>
</feature>
<dbReference type="PROSITE" id="PS00923">
    <property type="entry name" value="ASP_GLU_RACEMASE_1"/>
    <property type="match status" value="1"/>
</dbReference>
<dbReference type="eggNOG" id="COG0796">
    <property type="taxonomic scope" value="Bacteria"/>
</dbReference>
<keyword evidence="5 7" id="KW-0413">Isomerase</keyword>
<evidence type="ECO:0000313" key="9">
    <source>
        <dbReference type="Proteomes" id="UP000092714"/>
    </source>
</evidence>
<keyword evidence="3 7" id="KW-0133">Cell shape</keyword>
<feature type="binding site" evidence="7">
    <location>
        <begin position="76"/>
        <end position="77"/>
    </location>
    <ligand>
        <name>substrate</name>
    </ligand>
</feature>
<dbReference type="EMBL" id="MAPZ01000024">
    <property type="protein sequence ID" value="OBY10169.1"/>
    <property type="molecule type" value="Genomic_DNA"/>
</dbReference>
<dbReference type="GO" id="GO:0009252">
    <property type="term" value="P:peptidoglycan biosynthetic process"/>
    <property type="evidence" value="ECO:0007669"/>
    <property type="project" value="UniProtKB-UniRule"/>
</dbReference>
<comment type="similarity">
    <text evidence="7">Belongs to the aspartate/glutamate racemases family.</text>
</comment>
<dbReference type="AlphaFoldDB" id="A0A1B8RMT0"/>
<keyword evidence="6 7" id="KW-0961">Cell wall biogenesis/degradation</keyword>
<evidence type="ECO:0000256" key="4">
    <source>
        <dbReference type="ARBA" id="ARBA00022984"/>
    </source>
</evidence>
<dbReference type="GeneID" id="42776419"/>
<protein>
    <recommendedName>
        <fullName evidence="2 7">Glutamate racemase</fullName>
        <ecNumber evidence="2 7">5.1.1.3</ecNumber>
    </recommendedName>
</protein>
<comment type="pathway">
    <text evidence="7">Cell wall biogenesis; peptidoglycan biosynthesis.</text>
</comment>
<dbReference type="InterPro" id="IPR004391">
    <property type="entry name" value="Glu_race"/>
</dbReference>
<keyword evidence="4 7" id="KW-0573">Peptidoglycan synthesis</keyword>
<dbReference type="RefSeq" id="WP_027098594.1">
    <property type="nucleotide sequence ID" value="NZ_CABHIH010000004.1"/>
</dbReference>
<dbReference type="InterPro" id="IPR001920">
    <property type="entry name" value="Asp/Glu_race"/>
</dbReference>
<accession>A0A1B8RMT0</accession>
<sequence>MDKKNMPIGFFDSGVGGLSVLREAIKLMPNEDYIYFGDSKNAPYGVRTTEEVKELTYRAVDKLFSKGAKAIVIACNTATSAAVAALRLDYPDVPIVGIEPAVKPAVKMKRSGPIIIMATPMTLKERKFNNLMSKYKNEADIIPMPCAGLMEFIEAGDLDSNELKFYLKEKFNKYENKDIAAIVLGCTHYPFIADRIHEVIGGDVPVIDGGLGTCKELRRRLELHDLLTDSSKKGSVSIYNSLEGKKIIQLSKNLLGI</sequence>
<feature type="binding site" evidence="7">
    <location>
        <begin position="12"/>
        <end position="13"/>
    </location>
    <ligand>
        <name>substrate</name>
    </ligand>
</feature>
<dbReference type="SUPFAM" id="SSF53681">
    <property type="entry name" value="Aspartate/glutamate racemase"/>
    <property type="match status" value="2"/>
</dbReference>
<dbReference type="GO" id="GO:0071555">
    <property type="term" value="P:cell wall organization"/>
    <property type="evidence" value="ECO:0007669"/>
    <property type="project" value="UniProtKB-KW"/>
</dbReference>
<reference evidence="8 9" key="1">
    <citation type="submission" date="2016-06" db="EMBL/GenBank/DDBJ databases">
        <authorList>
            <person name="Kjaerup R.B."/>
            <person name="Dalgaard T.S."/>
            <person name="Juul-Madsen H.R."/>
        </authorList>
    </citation>
    <scope>NUCLEOTIDE SEQUENCE [LARGE SCALE GENOMIC DNA]</scope>
    <source>
        <strain evidence="8 9">373-A1</strain>
    </source>
</reference>
<name>A0A1B8RMT0_9CLOT</name>
<dbReference type="UniPathway" id="UPA00219"/>
<evidence type="ECO:0000313" key="8">
    <source>
        <dbReference type="EMBL" id="OBY10169.1"/>
    </source>
</evidence>
<dbReference type="GO" id="GO:0008881">
    <property type="term" value="F:glutamate racemase activity"/>
    <property type="evidence" value="ECO:0007669"/>
    <property type="project" value="UniProtKB-UniRule"/>
</dbReference>
<dbReference type="Pfam" id="PF01177">
    <property type="entry name" value="Asp_Glu_race"/>
    <property type="match status" value="1"/>
</dbReference>
<evidence type="ECO:0000256" key="7">
    <source>
        <dbReference type="HAMAP-Rule" id="MF_00258"/>
    </source>
</evidence>
<dbReference type="PROSITE" id="PS00924">
    <property type="entry name" value="ASP_GLU_RACEMASE_2"/>
    <property type="match status" value="1"/>
</dbReference>
<evidence type="ECO:0000256" key="1">
    <source>
        <dbReference type="ARBA" id="ARBA00001602"/>
    </source>
</evidence>
<dbReference type="NCBIfam" id="TIGR00067">
    <property type="entry name" value="glut_race"/>
    <property type="match status" value="1"/>
</dbReference>
<dbReference type="FunFam" id="3.40.50.1860:FF:000001">
    <property type="entry name" value="Glutamate racemase"/>
    <property type="match status" value="1"/>
</dbReference>
<organism evidence="8 9">
    <name type="scientific">Clostridium paraputrificum</name>
    <dbReference type="NCBI Taxonomy" id="29363"/>
    <lineage>
        <taxon>Bacteria</taxon>
        <taxon>Bacillati</taxon>
        <taxon>Bacillota</taxon>
        <taxon>Clostridia</taxon>
        <taxon>Eubacteriales</taxon>
        <taxon>Clostridiaceae</taxon>
        <taxon>Clostridium</taxon>
    </lineage>
</organism>
<dbReference type="PANTHER" id="PTHR21198:SF3">
    <property type="entry name" value="GLUTAMATE RACEMASE"/>
    <property type="match status" value="1"/>
</dbReference>
<dbReference type="GO" id="GO:0008360">
    <property type="term" value="P:regulation of cell shape"/>
    <property type="evidence" value="ECO:0007669"/>
    <property type="project" value="UniProtKB-KW"/>
</dbReference>
<evidence type="ECO:0000256" key="5">
    <source>
        <dbReference type="ARBA" id="ARBA00023235"/>
    </source>
</evidence>
<comment type="catalytic activity">
    <reaction evidence="1 7">
        <text>L-glutamate = D-glutamate</text>
        <dbReference type="Rhea" id="RHEA:12813"/>
        <dbReference type="ChEBI" id="CHEBI:29985"/>
        <dbReference type="ChEBI" id="CHEBI:29986"/>
        <dbReference type="EC" id="5.1.1.3"/>
    </reaction>
</comment>
<dbReference type="PANTHER" id="PTHR21198">
    <property type="entry name" value="GLUTAMATE RACEMASE"/>
    <property type="match status" value="1"/>
</dbReference>
<dbReference type="InterPro" id="IPR018187">
    <property type="entry name" value="Asp/Glu_racemase_AS_1"/>
</dbReference>